<evidence type="ECO:0000313" key="3">
    <source>
        <dbReference type="Proteomes" id="UP000279457"/>
    </source>
</evidence>
<accession>A0A3N6S2S0</accession>
<comment type="caution">
    <text evidence="2">The sequence shown here is derived from an EMBL/GenBank/DDBJ whole genome shotgun (WGS) entry which is preliminary data.</text>
</comment>
<dbReference type="InterPro" id="IPR038765">
    <property type="entry name" value="Papain-like_cys_pep_sf"/>
</dbReference>
<reference evidence="2 3" key="1">
    <citation type="submission" date="2018-10" db="EMBL/GenBank/DDBJ databases">
        <title>Draft genome sequence for the type isolate of Erwinia psidii, agent causal of bacterial blight in guava (Psidium guajava) and wilt and die-back of Eucalyptus spp.</title>
        <authorList>
            <person name="Hermenegildo P.S."/>
            <person name="Santos S.A."/>
            <person name="Guimaraes L.M.S."/>
            <person name="Vidigal P.M.P."/>
            <person name="Pereira I.C."/>
            <person name="Badel J.L."/>
            <person name="Alfenas-Zerbini P."/>
            <person name="Ferreira M.A.S.V."/>
            <person name="Alfenas A.C."/>
        </authorList>
    </citation>
    <scope>NUCLEOTIDE SEQUENCE [LARGE SCALE GENOMIC DNA]</scope>
    <source>
        <strain evidence="2 3">IBSBF 435</strain>
    </source>
</reference>
<evidence type="ECO:0000313" key="2">
    <source>
        <dbReference type="EMBL" id="RQM39884.1"/>
    </source>
</evidence>
<dbReference type="Pfam" id="PF05257">
    <property type="entry name" value="CHAP"/>
    <property type="match status" value="1"/>
</dbReference>
<organism evidence="2 3">
    <name type="scientific">Erwinia psidii</name>
    <dbReference type="NCBI Taxonomy" id="69224"/>
    <lineage>
        <taxon>Bacteria</taxon>
        <taxon>Pseudomonadati</taxon>
        <taxon>Pseudomonadota</taxon>
        <taxon>Gammaproteobacteria</taxon>
        <taxon>Enterobacterales</taxon>
        <taxon>Erwiniaceae</taxon>
        <taxon>Erwinia</taxon>
    </lineage>
</organism>
<dbReference type="Gene3D" id="3.90.1720.10">
    <property type="entry name" value="endopeptidase domain like (from Nostoc punctiforme)"/>
    <property type="match status" value="1"/>
</dbReference>
<protein>
    <submittedName>
        <fullName evidence="2">CHAP domain-containing protein</fullName>
    </submittedName>
</protein>
<proteinExistence type="predicted"/>
<dbReference type="PROSITE" id="PS50911">
    <property type="entry name" value="CHAP"/>
    <property type="match status" value="1"/>
</dbReference>
<name>A0A3N6S2S0_9GAMM</name>
<dbReference type="InterPro" id="IPR007921">
    <property type="entry name" value="CHAP_dom"/>
</dbReference>
<sequence>MRYLKTVGINFPAAWCAAFVVWCHPEAGITGISRTGGVLDMWNRSKEYRVTSPQPGDVMIIDFGKGVGHTGIVLSVDGDVIKTIEGNTNESGGREGYAVFSKTRSASWCKGFLRFN</sequence>
<keyword evidence="3" id="KW-1185">Reference proteome</keyword>
<dbReference type="AlphaFoldDB" id="A0A3N6S2S0"/>
<dbReference type="SUPFAM" id="SSF54001">
    <property type="entry name" value="Cysteine proteinases"/>
    <property type="match status" value="1"/>
</dbReference>
<dbReference type="OrthoDB" id="5395100at2"/>
<feature type="domain" description="Peptidase C51" evidence="1">
    <location>
        <begin position="1"/>
        <end position="114"/>
    </location>
</feature>
<dbReference type="EMBL" id="RHHM01000001">
    <property type="protein sequence ID" value="RQM39884.1"/>
    <property type="molecule type" value="Genomic_DNA"/>
</dbReference>
<dbReference type="Proteomes" id="UP000279457">
    <property type="component" value="Unassembled WGS sequence"/>
</dbReference>
<evidence type="ECO:0000259" key="1">
    <source>
        <dbReference type="PROSITE" id="PS50911"/>
    </source>
</evidence>
<gene>
    <name evidence="2" type="ORF">EB241_00790</name>
</gene>